<sequence>MTLKINQILASRSAQLLLYKFIRLYSLTYRLEVQNEGEWLDDYLHNNASIVLCVHHQQFFPAIRYFQRYKKYKPGLMISQSKDGEFIAGVANRSGWTTVRGSSSKGGQEALKGMIDHLAMYRLAGHIIDGPRGPFGVVKPGAIRLAHATNSAIVPFYTRTDRAWYARSWDKFSLPKPFSKVVLRFGEKIVFQQTDTSEAFEAQRKALEEIMFHGNEKLKADVR</sequence>
<feature type="domain" description="DUF374" evidence="1">
    <location>
        <begin position="68"/>
        <end position="134"/>
    </location>
</feature>
<dbReference type="CDD" id="cd07983">
    <property type="entry name" value="LPLAT_DUF374-like"/>
    <property type="match status" value="1"/>
</dbReference>
<dbReference type="OrthoDB" id="9810508at2"/>
<evidence type="ECO:0000259" key="1">
    <source>
        <dbReference type="Pfam" id="PF04028"/>
    </source>
</evidence>
<evidence type="ECO:0000313" key="3">
    <source>
        <dbReference type="Proteomes" id="UP000184603"/>
    </source>
</evidence>
<name>A0A1M7YML5_9BACT</name>
<dbReference type="AlphaFoldDB" id="A0A1M7YML5"/>
<organism evidence="2 3">
    <name type="scientific">Desulfopila aestuarii DSM 18488</name>
    <dbReference type="NCBI Taxonomy" id="1121416"/>
    <lineage>
        <taxon>Bacteria</taxon>
        <taxon>Pseudomonadati</taxon>
        <taxon>Thermodesulfobacteriota</taxon>
        <taxon>Desulfobulbia</taxon>
        <taxon>Desulfobulbales</taxon>
        <taxon>Desulfocapsaceae</taxon>
        <taxon>Desulfopila</taxon>
    </lineage>
</organism>
<protein>
    <recommendedName>
        <fullName evidence="1">DUF374 domain-containing protein</fullName>
    </recommendedName>
</protein>
<proteinExistence type="predicted"/>
<dbReference type="InterPro" id="IPR007172">
    <property type="entry name" value="DUF374"/>
</dbReference>
<gene>
    <name evidence="2" type="ORF">SAMN02745220_05305</name>
</gene>
<reference evidence="2 3" key="1">
    <citation type="submission" date="2016-12" db="EMBL/GenBank/DDBJ databases">
        <authorList>
            <person name="Song W.-J."/>
            <person name="Kurnit D.M."/>
        </authorList>
    </citation>
    <scope>NUCLEOTIDE SEQUENCE [LARGE SCALE GENOMIC DNA]</scope>
    <source>
        <strain evidence="2 3">DSM 18488</strain>
    </source>
</reference>
<dbReference type="Proteomes" id="UP000184603">
    <property type="component" value="Unassembled WGS sequence"/>
</dbReference>
<dbReference type="RefSeq" id="WP_073617286.1">
    <property type="nucleotide sequence ID" value="NZ_FRFE01000077.1"/>
</dbReference>
<accession>A0A1M7YML5</accession>
<evidence type="ECO:0000313" key="2">
    <source>
        <dbReference type="EMBL" id="SHO53776.1"/>
    </source>
</evidence>
<dbReference type="STRING" id="1121416.SAMN02745220_05305"/>
<dbReference type="EMBL" id="FRFE01000077">
    <property type="protein sequence ID" value="SHO53776.1"/>
    <property type="molecule type" value="Genomic_DNA"/>
</dbReference>
<keyword evidence="3" id="KW-1185">Reference proteome</keyword>
<dbReference type="Pfam" id="PF04028">
    <property type="entry name" value="DUF374"/>
    <property type="match status" value="1"/>
</dbReference>